<comment type="caution">
    <text evidence="9">The sequence shown here is derived from an EMBL/GenBank/DDBJ whole genome shotgun (WGS) entry which is preliminary data.</text>
</comment>
<feature type="transmembrane region" description="Helical" evidence="7">
    <location>
        <begin position="110"/>
        <end position="130"/>
    </location>
</feature>
<feature type="transmembrane region" description="Helical" evidence="7">
    <location>
        <begin position="59"/>
        <end position="77"/>
    </location>
</feature>
<evidence type="ECO:0000256" key="5">
    <source>
        <dbReference type="ARBA" id="ARBA00022989"/>
    </source>
</evidence>
<feature type="domain" description="Peptidase S54 rhomboid" evidence="8">
    <location>
        <begin position="41"/>
        <end position="187"/>
    </location>
</feature>
<reference evidence="10" key="1">
    <citation type="journal article" date="2019" name="Int. J. Syst. Evol. Microbiol.">
        <title>The Global Catalogue of Microorganisms (GCM) 10K type strain sequencing project: providing services to taxonomists for standard genome sequencing and annotation.</title>
        <authorList>
            <consortium name="The Broad Institute Genomics Platform"/>
            <consortium name="The Broad Institute Genome Sequencing Center for Infectious Disease"/>
            <person name="Wu L."/>
            <person name="Ma J."/>
        </authorList>
    </citation>
    <scope>NUCLEOTIDE SEQUENCE [LARGE SCALE GENOMIC DNA]</scope>
    <source>
        <strain evidence="10">KCTC 42953</strain>
    </source>
</reference>
<protein>
    <submittedName>
        <fullName evidence="9">Rhomboid family intramembrane serine protease</fullName>
        <ecNumber evidence="9">3.4.21.-</ecNumber>
    </submittedName>
</protein>
<dbReference type="Pfam" id="PF01694">
    <property type="entry name" value="Rhomboid"/>
    <property type="match status" value="1"/>
</dbReference>
<dbReference type="Proteomes" id="UP001595533">
    <property type="component" value="Unassembled WGS sequence"/>
</dbReference>
<keyword evidence="6 7" id="KW-0472">Membrane</keyword>
<evidence type="ECO:0000256" key="4">
    <source>
        <dbReference type="ARBA" id="ARBA00022692"/>
    </source>
</evidence>
<dbReference type="InterPro" id="IPR022764">
    <property type="entry name" value="Peptidase_S54_rhomboid_dom"/>
</dbReference>
<evidence type="ECO:0000313" key="10">
    <source>
        <dbReference type="Proteomes" id="UP001595533"/>
    </source>
</evidence>
<dbReference type="Gene3D" id="1.20.1540.10">
    <property type="entry name" value="Rhomboid-like"/>
    <property type="match status" value="1"/>
</dbReference>
<feature type="transmembrane region" description="Helical" evidence="7">
    <location>
        <begin position="136"/>
        <end position="156"/>
    </location>
</feature>
<sequence>MIALNQTIIIIAATCLVSYLAWQNRLLMERLIFWSPAIKEGQVERFVTHGFIHADGMHLLFNMFTFYFFGSIIEAFYRQYLGGAGYVLFYLGAIVVAMLPSYFQHRDDRNYYSLGASGAVSAVLFAYILFAPWELIYLFGAIPVPAILFAVAYVYYSIKAHHAANDNINHSAHLYGGLFGVLMTILIEPRVLPYFFRQLLNPSWLG</sequence>
<organism evidence="9 10">
    <name type="scientific">Marinicella sediminis</name>
    <dbReference type="NCBI Taxonomy" id="1792834"/>
    <lineage>
        <taxon>Bacteria</taxon>
        <taxon>Pseudomonadati</taxon>
        <taxon>Pseudomonadota</taxon>
        <taxon>Gammaproteobacteria</taxon>
        <taxon>Lysobacterales</taxon>
        <taxon>Marinicellaceae</taxon>
        <taxon>Marinicella</taxon>
    </lineage>
</organism>
<keyword evidence="5 7" id="KW-1133">Transmembrane helix</keyword>
<feature type="transmembrane region" description="Helical" evidence="7">
    <location>
        <begin position="83"/>
        <end position="103"/>
    </location>
</feature>
<dbReference type="EC" id="3.4.21.-" evidence="9"/>
<dbReference type="PANTHER" id="PTHR43066">
    <property type="entry name" value="RHOMBOID-RELATED PROTEIN"/>
    <property type="match status" value="1"/>
</dbReference>
<evidence type="ECO:0000256" key="7">
    <source>
        <dbReference type="SAM" id="Phobius"/>
    </source>
</evidence>
<dbReference type="GO" id="GO:0008233">
    <property type="term" value="F:peptidase activity"/>
    <property type="evidence" value="ECO:0007669"/>
    <property type="project" value="UniProtKB-KW"/>
</dbReference>
<dbReference type="SUPFAM" id="SSF144091">
    <property type="entry name" value="Rhomboid-like"/>
    <property type="match status" value="1"/>
</dbReference>
<evidence type="ECO:0000259" key="8">
    <source>
        <dbReference type="Pfam" id="PF01694"/>
    </source>
</evidence>
<keyword evidence="9" id="KW-0378">Hydrolase</keyword>
<dbReference type="PANTHER" id="PTHR43066:SF26">
    <property type="entry name" value="RHOMBOID PROTEASE GLPG"/>
    <property type="match status" value="1"/>
</dbReference>
<keyword evidence="9" id="KW-0645">Protease</keyword>
<keyword evidence="4 7" id="KW-0812">Transmembrane</keyword>
<dbReference type="GO" id="GO:0006508">
    <property type="term" value="P:proteolysis"/>
    <property type="evidence" value="ECO:0007669"/>
    <property type="project" value="UniProtKB-KW"/>
</dbReference>
<keyword evidence="3" id="KW-0997">Cell inner membrane</keyword>
<feature type="transmembrane region" description="Helical" evidence="7">
    <location>
        <begin position="177"/>
        <end position="196"/>
    </location>
</feature>
<feature type="transmembrane region" description="Helical" evidence="7">
    <location>
        <begin position="6"/>
        <end position="22"/>
    </location>
</feature>
<evidence type="ECO:0000256" key="6">
    <source>
        <dbReference type="ARBA" id="ARBA00023136"/>
    </source>
</evidence>
<dbReference type="InterPro" id="IPR035952">
    <property type="entry name" value="Rhomboid-like_sf"/>
</dbReference>
<evidence type="ECO:0000256" key="2">
    <source>
        <dbReference type="ARBA" id="ARBA00022475"/>
    </source>
</evidence>
<proteinExistence type="predicted"/>
<evidence type="ECO:0000256" key="1">
    <source>
        <dbReference type="ARBA" id="ARBA00004141"/>
    </source>
</evidence>
<evidence type="ECO:0000256" key="3">
    <source>
        <dbReference type="ARBA" id="ARBA00022519"/>
    </source>
</evidence>
<dbReference type="RefSeq" id="WP_077412581.1">
    <property type="nucleotide sequence ID" value="NZ_JBHRTS010000010.1"/>
</dbReference>
<accession>A0ABV7JEU5</accession>
<dbReference type="EMBL" id="JBHRTS010000010">
    <property type="protein sequence ID" value="MFC3195722.1"/>
    <property type="molecule type" value="Genomic_DNA"/>
</dbReference>
<keyword evidence="2" id="KW-1003">Cell membrane</keyword>
<evidence type="ECO:0000313" key="9">
    <source>
        <dbReference type="EMBL" id="MFC3195722.1"/>
    </source>
</evidence>
<gene>
    <name evidence="9" type="ORF">ACFODZ_15815</name>
</gene>
<keyword evidence="10" id="KW-1185">Reference proteome</keyword>
<comment type="subcellular location">
    <subcellularLocation>
        <location evidence="1">Membrane</location>
        <topology evidence="1">Multi-pass membrane protein</topology>
    </subcellularLocation>
</comment>
<name>A0ABV7JEU5_9GAMM</name>